<dbReference type="PROSITE" id="PS51257">
    <property type="entry name" value="PROKAR_LIPOPROTEIN"/>
    <property type="match status" value="1"/>
</dbReference>
<dbReference type="SUPFAM" id="SSF51445">
    <property type="entry name" value="(Trans)glycosidases"/>
    <property type="match status" value="1"/>
</dbReference>
<dbReference type="EMBL" id="FUXB01000005">
    <property type="protein sequence ID" value="SJZ77746.1"/>
    <property type="molecule type" value="Genomic_DNA"/>
</dbReference>
<sequence length="385" mass="44183">MLFSKVFSPCVMILTLILTMGCGSGGSENKGIITLDSQYYKDIYQWNMSKGLSFSLLGRGINMGNFLESPNYEGEWNNGLTIQASDFKNISQSGFASVRIPVRWNAHTLLTDPYTIEEAFMARVQEVVDQAIQEGLKVIINAHHFDELFYDNKNFEFHRSRLLAFWDQISKRFPLNQYDEDQLIFEFLNEPHDTVTVIEWNHLIAELTERLWIINANTQNNILGQRKVMIGTADWGGPSKLPQLALPSSSNVKNTIITVHFYEPFTFTHQGASWVDGAKAWIGTRWIGSEPDQQVLFDYLDSVEAWNTQIGHGFEINIGEFGVFSQHSKPEDQRAWTAFIAREAEKRGFSWHYWEYSSGFGAYDPYSEKWRTSLLEGLIPESTDH</sequence>
<dbReference type="GeneID" id="70584179"/>
<dbReference type="PANTHER" id="PTHR31297:SF17">
    <property type="entry name" value="ENDOGLUCANASE"/>
    <property type="match status" value="1"/>
</dbReference>
<dbReference type="GO" id="GO:0008422">
    <property type="term" value="F:beta-glucosidase activity"/>
    <property type="evidence" value="ECO:0007669"/>
    <property type="project" value="TreeGrafter"/>
</dbReference>
<dbReference type="InterPro" id="IPR017853">
    <property type="entry name" value="GH"/>
</dbReference>
<dbReference type="STRING" id="1123491.SAMN02745782_01346"/>
<keyword evidence="2 4" id="KW-0378">Hydrolase</keyword>
<keyword evidence="1" id="KW-0732">Signal</keyword>
<dbReference type="GO" id="GO:0009251">
    <property type="term" value="P:glucan catabolic process"/>
    <property type="evidence" value="ECO:0007669"/>
    <property type="project" value="TreeGrafter"/>
</dbReference>
<evidence type="ECO:0000256" key="1">
    <source>
        <dbReference type="ARBA" id="ARBA00022729"/>
    </source>
</evidence>
<dbReference type="InterPro" id="IPR050386">
    <property type="entry name" value="Glycosyl_hydrolase_5"/>
</dbReference>
<dbReference type="Proteomes" id="UP000190834">
    <property type="component" value="Unassembled WGS sequence"/>
</dbReference>
<evidence type="ECO:0000313" key="7">
    <source>
        <dbReference type="Proteomes" id="UP000190834"/>
    </source>
</evidence>
<keyword evidence="3 4" id="KW-0326">Glycosidase</keyword>
<name>A0A1T4NFA2_VIBCI</name>
<dbReference type="OrthoDB" id="9800955at2"/>
<feature type="domain" description="Glycoside hydrolase family 5" evidence="5">
    <location>
        <begin position="69"/>
        <end position="357"/>
    </location>
</feature>
<dbReference type="GO" id="GO:0005576">
    <property type="term" value="C:extracellular region"/>
    <property type="evidence" value="ECO:0007669"/>
    <property type="project" value="TreeGrafter"/>
</dbReference>
<dbReference type="Pfam" id="PF00150">
    <property type="entry name" value="Cellulase"/>
    <property type="match status" value="1"/>
</dbReference>
<keyword evidence="7" id="KW-1185">Reference proteome</keyword>
<dbReference type="GO" id="GO:0009986">
    <property type="term" value="C:cell surface"/>
    <property type="evidence" value="ECO:0007669"/>
    <property type="project" value="TreeGrafter"/>
</dbReference>
<evidence type="ECO:0000256" key="4">
    <source>
        <dbReference type="RuleBase" id="RU361153"/>
    </source>
</evidence>
<protein>
    <submittedName>
        <fullName evidence="6">Endoglucanase</fullName>
    </submittedName>
</protein>
<reference evidence="7" key="1">
    <citation type="submission" date="2017-02" db="EMBL/GenBank/DDBJ databases">
        <authorList>
            <person name="Varghese N."/>
            <person name="Submissions S."/>
        </authorList>
    </citation>
    <scope>NUCLEOTIDE SEQUENCE [LARGE SCALE GENOMIC DNA]</scope>
    <source>
        <strain evidence="7">DSM 19608</strain>
    </source>
</reference>
<evidence type="ECO:0000256" key="2">
    <source>
        <dbReference type="ARBA" id="ARBA00022801"/>
    </source>
</evidence>
<dbReference type="Gene3D" id="3.20.20.80">
    <property type="entry name" value="Glycosidases"/>
    <property type="match status" value="1"/>
</dbReference>
<dbReference type="PANTHER" id="PTHR31297">
    <property type="entry name" value="GLUCAN ENDO-1,6-BETA-GLUCOSIDASE B"/>
    <property type="match status" value="1"/>
</dbReference>
<dbReference type="RefSeq" id="WP_078925743.1">
    <property type="nucleotide sequence ID" value="NZ_FUXB01000005.1"/>
</dbReference>
<comment type="similarity">
    <text evidence="4">Belongs to the glycosyl hydrolase 5 (cellulase A) family.</text>
</comment>
<evidence type="ECO:0000313" key="6">
    <source>
        <dbReference type="EMBL" id="SJZ77746.1"/>
    </source>
</evidence>
<gene>
    <name evidence="6" type="ORF">SAMN02745782_01346</name>
</gene>
<dbReference type="InterPro" id="IPR001547">
    <property type="entry name" value="Glyco_hydro_5"/>
</dbReference>
<evidence type="ECO:0000259" key="5">
    <source>
        <dbReference type="Pfam" id="PF00150"/>
    </source>
</evidence>
<proteinExistence type="inferred from homology"/>
<accession>A0A1T4NFA2</accession>
<organism evidence="6 7">
    <name type="scientific">Vibrio cincinnatiensis DSM 19608</name>
    <dbReference type="NCBI Taxonomy" id="1123491"/>
    <lineage>
        <taxon>Bacteria</taxon>
        <taxon>Pseudomonadati</taxon>
        <taxon>Pseudomonadota</taxon>
        <taxon>Gammaproteobacteria</taxon>
        <taxon>Vibrionales</taxon>
        <taxon>Vibrionaceae</taxon>
        <taxon>Vibrio</taxon>
    </lineage>
</organism>
<dbReference type="AlphaFoldDB" id="A0A1T4NFA2"/>
<evidence type="ECO:0000256" key="3">
    <source>
        <dbReference type="ARBA" id="ARBA00023295"/>
    </source>
</evidence>